<dbReference type="OrthoDB" id="10113at10239"/>
<proteinExistence type="predicted"/>
<evidence type="ECO:0000259" key="1">
    <source>
        <dbReference type="Pfam" id="PF01832"/>
    </source>
</evidence>
<dbReference type="Pfam" id="PF01832">
    <property type="entry name" value="Glucosaminidase"/>
    <property type="match status" value="1"/>
</dbReference>
<dbReference type="InterPro" id="IPR002901">
    <property type="entry name" value="MGlyc_endo_b_GlcNAc-like_dom"/>
</dbReference>
<name>A0A096VKG5_9CAUD</name>
<dbReference type="Proteomes" id="UP000030045">
    <property type="component" value="Segment"/>
</dbReference>
<gene>
    <name evidence="2" type="ORF">S-CBP1_0035</name>
</gene>
<feature type="domain" description="Mannosyl-glycoprotein endo-beta-N-acetylglucosamidase-like" evidence="1">
    <location>
        <begin position="743"/>
        <end position="838"/>
    </location>
</feature>
<reference evidence="2 3" key="2">
    <citation type="journal article" date="2015" name="PLoS ONE">
        <title>Comparative Genomic and Phylogenomic Analyses Reveal a Conserved Core Genome Shared by Estuarine and Oceanic Cyanopodoviruses.</title>
        <authorList>
            <person name="Huang S."/>
            <person name="Zhang S."/>
            <person name="Jiao N."/>
            <person name="Chen F."/>
        </authorList>
    </citation>
    <scope>NUCLEOTIDE SEQUENCE [LARGE SCALE GENOMIC DNA]</scope>
</reference>
<dbReference type="EMBL" id="KC310802">
    <property type="protein sequence ID" value="AGK86540.1"/>
    <property type="molecule type" value="Genomic_DNA"/>
</dbReference>
<protein>
    <recommendedName>
        <fullName evidence="1">Mannosyl-glycoprotein endo-beta-N-acetylglucosamidase-like domain-containing protein</fullName>
    </recommendedName>
</protein>
<reference evidence="3" key="1">
    <citation type="submission" date="2012-12" db="EMBL/GenBank/DDBJ databases">
        <title>Genomics of marine cyanopodoviruses.</title>
        <authorList>
            <person name="Huang S."/>
            <person name="Chen F."/>
        </authorList>
    </citation>
    <scope>NUCLEOTIDE SEQUENCE [LARGE SCALE GENOMIC DNA]</scope>
</reference>
<organism evidence="2 3">
    <name type="scientific">Synechococcus phage S-CBP1</name>
    <dbReference type="NCBI Taxonomy" id="1273711"/>
    <lineage>
        <taxon>Viruses</taxon>
        <taxon>Duplodnaviria</taxon>
        <taxon>Heunggongvirae</taxon>
        <taxon>Uroviricota</taxon>
        <taxon>Caudoviricetes</taxon>
        <taxon>Autographivirales</taxon>
        <taxon>Sechaudvirinae</taxon>
        <taxon>Angmobvirus</taxon>
        <taxon>Angmobvirus SCBP1</taxon>
    </lineage>
</organism>
<sequence length="987" mass="110364">MDQVNYKGYARSIGFDPIKAPTAALQRMQEHDARIIRGMEDNRRAIKQVRDEYGAGLERKFSQEKSNRDQNYALQKQAREVRKEAIRTNAQTQIQSELNRGKTAEATFQSLAKFSTTIADTLTEYKKAKDESDMLDGYMEAAAGLPEQRLQAQQQGETVLQVAGERQDQVAEGFQQRGAPPEVVMNLLSGNKARDYGRLKFYTEMAVADFPGWARERLDEMGAMTAADRTAAMRGLFGEYLQSQGLFGLKADFMAEGLMKMRGSYNSLIEDARKSDIISRSENMRDETLENLFRSKSGESFNEAFRSIARTYNEDGRTPVGMAKARQMLFKELSDTTRYTDTDVERILGEAMTDNGQSFKERFGRDYDDLIKNRALDNEAEFKIRDAQESRQQKQAEKELLAWVDENWNGSRDTLQEIIKEAEINGIPTDRLKAHLARSNEQQNIDFWTRQFTEAYDQGTLTTDDTDQPGVPWEVRQEFRKRAEEQERMRGEAGIKQDTIKQEFLDLAKSKLVGESTSRAPHHSSRAAADYALRLFNSKFKQYSKTMEPSTAAEQARNDVIAAMNKGEGKFKVIGSADAAGTQAFFGAFNPGNHPGAPQPLDIIDASSVIRQVRTNPALIDQKVITSPALLKDIDNRIASGKPISIPQIYADLAKPLGRTPVDILNAQLQAAGLTQRVKPGFREQLSQIQDPKLRAILDQPLTQERLNTAIIGSGNAPATIRTGGQGFTDVVSLGTAAGFKFPQAMAAMWALESGYGKYHSNPNNVFNIKDRRTGQFKTYASPLESAKDFMYLMTDQKYAPALAAATTPRQFIEGIAMTYSGQERDYASKIIRVMKDNGINPDQPFNNNPNPARNNGYMRPTLAYISGNIGPTSTGAHLDVKQQDNPNTKKNEFAQVFAVDALDQFVVVDDRELGRVPLSRTPITNTFAQHQARGSHGIDYGLYSGTKIYVQNGARVISKQRTQHGDKVVIQLPDGRRFSFLHGNSV</sequence>
<dbReference type="KEGG" id="vg:22112115"/>
<dbReference type="Gene3D" id="1.10.530.10">
    <property type="match status" value="1"/>
</dbReference>
<dbReference type="RefSeq" id="YP_009103195.1">
    <property type="nucleotide sequence ID" value="NC_025456.1"/>
</dbReference>
<evidence type="ECO:0000313" key="3">
    <source>
        <dbReference type="Proteomes" id="UP000030045"/>
    </source>
</evidence>
<keyword evidence="3" id="KW-1185">Reference proteome</keyword>
<dbReference type="GO" id="GO:0004040">
    <property type="term" value="F:amidase activity"/>
    <property type="evidence" value="ECO:0007669"/>
    <property type="project" value="InterPro"/>
</dbReference>
<evidence type="ECO:0000313" key="2">
    <source>
        <dbReference type="EMBL" id="AGK86540.1"/>
    </source>
</evidence>
<accession>A0A096VKG5</accession>
<dbReference type="GeneID" id="22112115"/>